<keyword evidence="2" id="KW-0521">NADP</keyword>
<keyword evidence="3" id="KW-0560">Oxidoreductase</keyword>
<evidence type="ECO:0000256" key="3">
    <source>
        <dbReference type="ARBA" id="ARBA00023002"/>
    </source>
</evidence>
<dbReference type="Pfam" id="PF01370">
    <property type="entry name" value="Epimerase"/>
    <property type="match status" value="1"/>
</dbReference>
<evidence type="ECO:0000313" key="8">
    <source>
        <dbReference type="EMBL" id="CAB4568599.1"/>
    </source>
</evidence>
<evidence type="ECO:0000313" key="9">
    <source>
        <dbReference type="EMBL" id="CAB4652617.1"/>
    </source>
</evidence>
<protein>
    <submittedName>
        <fullName evidence="6">Unannotated protein</fullName>
    </submittedName>
</protein>
<dbReference type="InterPro" id="IPR001509">
    <property type="entry name" value="Epimerase_deHydtase"/>
</dbReference>
<dbReference type="HAMAP" id="MF_00956">
    <property type="entry name" value="GDP_fucose_synth"/>
    <property type="match status" value="1"/>
</dbReference>
<feature type="domain" description="NAD-dependent epimerase/dehydratase" evidence="5">
    <location>
        <begin position="15"/>
        <end position="246"/>
    </location>
</feature>
<dbReference type="SUPFAM" id="SSF51735">
    <property type="entry name" value="NAD(P)-binding Rossmann-fold domains"/>
    <property type="match status" value="1"/>
</dbReference>
<name>A0A6J6CUX9_9ZZZZ</name>
<proteinExistence type="inferred from homology"/>
<dbReference type="InterPro" id="IPR028614">
    <property type="entry name" value="GDP_fucose/colitose_synth"/>
</dbReference>
<reference evidence="6" key="1">
    <citation type="submission" date="2020-05" db="EMBL/GenBank/DDBJ databases">
        <authorList>
            <person name="Chiriac C."/>
            <person name="Salcher M."/>
            <person name="Ghai R."/>
            <person name="Kavagutti S V."/>
        </authorList>
    </citation>
    <scope>NUCLEOTIDE SEQUENCE</scope>
</reference>
<dbReference type="GO" id="GO:0050577">
    <property type="term" value="F:GDP-L-fucose synthase activity"/>
    <property type="evidence" value="ECO:0007669"/>
    <property type="project" value="TreeGrafter"/>
</dbReference>
<dbReference type="PANTHER" id="PTHR43238">
    <property type="entry name" value="GDP-L-FUCOSE SYNTHASE"/>
    <property type="match status" value="1"/>
</dbReference>
<dbReference type="AlphaFoldDB" id="A0A6J6CUX9"/>
<evidence type="ECO:0000256" key="4">
    <source>
        <dbReference type="ARBA" id="ARBA00023235"/>
    </source>
</evidence>
<evidence type="ECO:0000256" key="2">
    <source>
        <dbReference type="ARBA" id="ARBA00022857"/>
    </source>
</evidence>
<dbReference type="EMBL" id="CAEZVV010000106">
    <property type="protein sequence ID" value="CAB4652617.1"/>
    <property type="molecule type" value="Genomic_DNA"/>
</dbReference>
<dbReference type="Gene3D" id="3.40.50.720">
    <property type="entry name" value="NAD(P)-binding Rossmann-like Domain"/>
    <property type="match status" value="1"/>
</dbReference>
<sequence>MEFVPDTAFWNDRKVLITGGRGFLGQAVVDQVRNRGARELFTPSSAEYDLRDRGAVRQLFADTKPDLVIHLAARVGGIGANMERPAELYLDNLLMGTYVLDEAHLQNTPKTVMVGTICSYPKFTPVPFSEDSLWQGYPEETNAPYGIAKLAQLVQVQANRAQYGQDAIYLMPTNLYGPRDKFHPAVSHVIPALIKKAVDAKESGAEYLEVWGTGSASREFLFVDDAAEGIVLASEFYNSDQPVNLGADRELPIRELVEIIVKLVGFKGEVRWDTTKPDGQPRRGVDGSRARDQFGFNAGTTFDEGLKQTLDWFLSNRAEAEARPI</sequence>
<keyword evidence="4" id="KW-0413">Isomerase</keyword>
<evidence type="ECO:0000313" key="7">
    <source>
        <dbReference type="EMBL" id="CAB4559131.1"/>
    </source>
</evidence>
<dbReference type="InterPro" id="IPR036291">
    <property type="entry name" value="NAD(P)-bd_dom_sf"/>
</dbReference>
<dbReference type="EMBL" id="CAEZTG010000005">
    <property type="protein sequence ID" value="CAB4554239.1"/>
    <property type="molecule type" value="Genomic_DNA"/>
</dbReference>
<evidence type="ECO:0000256" key="1">
    <source>
        <dbReference type="ARBA" id="ARBA00005959"/>
    </source>
</evidence>
<dbReference type="CDD" id="cd05239">
    <property type="entry name" value="GDP_FS_SDR_e"/>
    <property type="match status" value="1"/>
</dbReference>
<accession>A0A6J6CUX9</accession>
<evidence type="ECO:0000259" key="5">
    <source>
        <dbReference type="Pfam" id="PF01370"/>
    </source>
</evidence>
<dbReference type="EMBL" id="CAEZSU010000164">
    <property type="protein sequence ID" value="CAB4559131.1"/>
    <property type="molecule type" value="Genomic_DNA"/>
</dbReference>
<organism evidence="6">
    <name type="scientific">freshwater metagenome</name>
    <dbReference type="NCBI Taxonomy" id="449393"/>
    <lineage>
        <taxon>unclassified sequences</taxon>
        <taxon>metagenomes</taxon>
        <taxon>ecological metagenomes</taxon>
    </lineage>
</organism>
<evidence type="ECO:0000313" key="6">
    <source>
        <dbReference type="EMBL" id="CAB4554239.1"/>
    </source>
</evidence>
<dbReference type="PANTHER" id="PTHR43238:SF1">
    <property type="entry name" value="GDP-L-FUCOSE SYNTHASE"/>
    <property type="match status" value="1"/>
</dbReference>
<dbReference type="EMBL" id="CAEZTR010000014">
    <property type="protein sequence ID" value="CAB4568599.1"/>
    <property type="molecule type" value="Genomic_DNA"/>
</dbReference>
<comment type="similarity">
    <text evidence="1">Belongs to the NAD(P)-dependent epimerase/dehydratase family. Fucose synthase subfamily.</text>
</comment>
<dbReference type="GO" id="GO:0016853">
    <property type="term" value="F:isomerase activity"/>
    <property type="evidence" value="ECO:0007669"/>
    <property type="project" value="UniProtKB-KW"/>
</dbReference>
<gene>
    <name evidence="7" type="ORF">UFOPK1495_01383</name>
    <name evidence="6" type="ORF">UFOPK1603_00099</name>
    <name evidence="8" type="ORF">UFOPK1711_00361</name>
    <name evidence="9" type="ORF">UFOPK2143_01373</name>
</gene>
<dbReference type="Gene3D" id="3.90.25.10">
    <property type="entry name" value="UDP-galactose 4-epimerase, domain 1"/>
    <property type="match status" value="1"/>
</dbReference>